<dbReference type="InterPro" id="IPR032719">
    <property type="entry name" value="WbsX"/>
</dbReference>
<accession>A0ABY5UDY4</accession>
<protein>
    <submittedName>
        <fullName evidence="1">Glycoside hydrolase family 99-like domain-containing protein</fullName>
    </submittedName>
</protein>
<reference evidence="1" key="1">
    <citation type="submission" date="2022-06" db="EMBL/GenBank/DDBJ databases">
        <title>Complete Genome Sequence of Deoxynivalenol-bioadsorption Ochrobactrum pseudintermedium ASAG-D25.</title>
        <authorList>
            <person name="Wang N."/>
        </authorList>
    </citation>
    <scope>NUCLEOTIDE SEQUENCE</scope>
    <source>
        <strain evidence="1">ASAG-D25</strain>
    </source>
</reference>
<keyword evidence="2" id="KW-1185">Reference proteome</keyword>
<name>A0ABY5UDY4_9HYPH</name>
<dbReference type="Gene3D" id="3.20.20.80">
    <property type="entry name" value="Glycosidases"/>
    <property type="match status" value="1"/>
</dbReference>
<dbReference type="EMBL" id="CP099967">
    <property type="protein sequence ID" value="UWL60239.1"/>
    <property type="molecule type" value="Genomic_DNA"/>
</dbReference>
<proteinExistence type="predicted"/>
<dbReference type="PANTHER" id="PTHR41244:SF1">
    <property type="entry name" value="GLYCOSYLTRANSFERASE"/>
    <property type="match status" value="1"/>
</dbReference>
<evidence type="ECO:0000313" key="2">
    <source>
        <dbReference type="Proteomes" id="UP001058739"/>
    </source>
</evidence>
<sequence length="449" mass="52919">MAAKQFSDEVTSWMNMIKPIAFYLPQFHPVKENSEWWGAGFTEWRNVTKARPNFLGHYQPHFPRDLGFYDLRIPEIFEEQVKLAKENSIFGFCFYYYWFSGRRILEKPIDVFFDSKIDFPFCFCWANENWTKRWDGGNNEVVLENEHSVENDNRFIEDVFLYMRDKRYITYDGVPVLLVYRPDILADAKQTFAHWRRRAIEEGFPGLFIVAVAYHVFHPDDFGADALAEFPPHQYVKSSTFARHPPHITNQQFNGLIMDYRSVMAESINRKHDDFVFFHGAMPSWDNTARRQNDPAMFLNSSPTLFEYWLRRQSVKTIDDPLNKEKFVFINAWNEWAEGAHLEPCMKYEHEHLHAVKRAVQVDRYLTPVLPSETVIGALSSLQSYDADDIKYFTELEYAYNEALNELALSRGAGVVAFSDSFVSRVASRLQSFPRTYKVVRACYRFLRK</sequence>
<evidence type="ECO:0000313" key="1">
    <source>
        <dbReference type="EMBL" id="UWL60239.1"/>
    </source>
</evidence>
<dbReference type="Proteomes" id="UP001058739">
    <property type="component" value="Chromosome 01"/>
</dbReference>
<organism evidence="1 2">
    <name type="scientific">Brucella pseudintermedia</name>
    <dbReference type="NCBI Taxonomy" id="370111"/>
    <lineage>
        <taxon>Bacteria</taxon>
        <taxon>Pseudomonadati</taxon>
        <taxon>Pseudomonadota</taxon>
        <taxon>Alphaproteobacteria</taxon>
        <taxon>Hyphomicrobiales</taxon>
        <taxon>Brucellaceae</taxon>
        <taxon>Brucella/Ochrobactrum group</taxon>
        <taxon>Brucella</taxon>
    </lineage>
</organism>
<dbReference type="RefSeq" id="WP_259697905.1">
    <property type="nucleotide sequence ID" value="NZ_CP099967.1"/>
</dbReference>
<dbReference type="PANTHER" id="PTHR41244">
    <property type="entry name" value="RHAMNAN SYNTHESIS F"/>
    <property type="match status" value="1"/>
</dbReference>
<dbReference type="Pfam" id="PF14307">
    <property type="entry name" value="Glyco_tran_WbsX"/>
    <property type="match status" value="1"/>
</dbReference>
<dbReference type="CDD" id="cd11579">
    <property type="entry name" value="Glyco_tran_WbsX"/>
    <property type="match status" value="1"/>
</dbReference>
<gene>
    <name evidence="1" type="ORF">NIK97_00200</name>
</gene>